<dbReference type="CDD" id="cd08422">
    <property type="entry name" value="PBP2_CrgA_like"/>
    <property type="match status" value="1"/>
</dbReference>
<evidence type="ECO:0000313" key="7">
    <source>
        <dbReference type="Proteomes" id="UP000332515"/>
    </source>
</evidence>
<evidence type="ECO:0000256" key="2">
    <source>
        <dbReference type="ARBA" id="ARBA00023015"/>
    </source>
</evidence>
<reference evidence="6 7" key="1">
    <citation type="submission" date="2019-09" db="EMBL/GenBank/DDBJ databases">
        <title>Segnochrobactrum spirostomi gen. nov., sp. nov., isolated from the ciliate Spirostomum cf. yagiui and description of a novel family, Segnochrobactraceae fam. nov. within the order Rhizobiales of the class Alphaproteobacteria.</title>
        <authorList>
            <person name="Akter S."/>
            <person name="Shazib S.U.A."/>
            <person name="Shin M.K."/>
        </authorList>
    </citation>
    <scope>NUCLEOTIDE SEQUENCE [LARGE SCALE GENOMIC DNA]</scope>
    <source>
        <strain evidence="6 7">Sp-1</strain>
    </source>
</reference>
<keyword evidence="7" id="KW-1185">Reference proteome</keyword>
<keyword evidence="2" id="KW-0805">Transcription regulation</keyword>
<accession>A0A6A7YAU2</accession>
<keyword evidence="3" id="KW-0238">DNA-binding</keyword>
<evidence type="ECO:0000313" key="6">
    <source>
        <dbReference type="EMBL" id="MQT14549.1"/>
    </source>
</evidence>
<dbReference type="InterPro" id="IPR005119">
    <property type="entry name" value="LysR_subst-bd"/>
</dbReference>
<dbReference type="AlphaFoldDB" id="A0A6A7YAU2"/>
<dbReference type="GO" id="GO:0043565">
    <property type="term" value="F:sequence-specific DNA binding"/>
    <property type="evidence" value="ECO:0007669"/>
    <property type="project" value="TreeGrafter"/>
</dbReference>
<evidence type="ECO:0000256" key="3">
    <source>
        <dbReference type="ARBA" id="ARBA00023125"/>
    </source>
</evidence>
<dbReference type="PRINTS" id="PR00039">
    <property type="entry name" value="HTHLYSR"/>
</dbReference>
<proteinExistence type="inferred from homology"/>
<dbReference type="PROSITE" id="PS50931">
    <property type="entry name" value="HTH_LYSR"/>
    <property type="match status" value="1"/>
</dbReference>
<dbReference type="GO" id="GO:0006351">
    <property type="term" value="P:DNA-templated transcription"/>
    <property type="evidence" value="ECO:0007669"/>
    <property type="project" value="TreeGrafter"/>
</dbReference>
<dbReference type="FunFam" id="1.10.10.10:FF:000001">
    <property type="entry name" value="LysR family transcriptional regulator"/>
    <property type="match status" value="1"/>
</dbReference>
<dbReference type="InterPro" id="IPR000847">
    <property type="entry name" value="LysR_HTH_N"/>
</dbReference>
<evidence type="ECO:0000256" key="4">
    <source>
        <dbReference type="ARBA" id="ARBA00023163"/>
    </source>
</evidence>
<evidence type="ECO:0000256" key="1">
    <source>
        <dbReference type="ARBA" id="ARBA00009437"/>
    </source>
</evidence>
<comment type="similarity">
    <text evidence="1">Belongs to the LysR transcriptional regulatory family.</text>
</comment>
<comment type="caution">
    <text evidence="6">The sequence shown here is derived from an EMBL/GenBank/DDBJ whole genome shotgun (WGS) entry which is preliminary data.</text>
</comment>
<dbReference type="Gene3D" id="3.40.190.290">
    <property type="match status" value="1"/>
</dbReference>
<feature type="domain" description="HTH lysR-type" evidence="5">
    <location>
        <begin position="1"/>
        <end position="59"/>
    </location>
</feature>
<gene>
    <name evidence="6" type="ORF">F0357_18205</name>
</gene>
<dbReference type="InterPro" id="IPR036388">
    <property type="entry name" value="WH-like_DNA-bd_sf"/>
</dbReference>
<name>A0A6A7YAU2_9HYPH</name>
<dbReference type="InterPro" id="IPR036390">
    <property type="entry name" value="WH_DNA-bd_sf"/>
</dbReference>
<sequence length="309" mass="33084">METLANLESFVRSADHGSFSEAARRLALTPAAVSRNVAMLERNLGVRLFHRSTRKLTLTEAGEAFRNAISGSLSDIQAAIAGAANGGGEPTGVLKVSLAPTFGTMHILPLLPAFIARYRGVRPEWHFENRQVDIIAEGYDAAIGGGFDLSPGVVARTLAPAHIIAVSSPAYLAGRKLPAGPADLAELDGIVMRSLQSGRIRHWTMRDAAGEQIPAPLREVFVFNDPAAMRRSALLGLGVAMLAVPDVIDDLESGALIRVAPRWYADAGAISIYFASRTLLPGKTRAFIDYIVDAFKQRRLAERFAGSLG</sequence>
<dbReference type="Proteomes" id="UP000332515">
    <property type="component" value="Unassembled WGS sequence"/>
</dbReference>
<dbReference type="Pfam" id="PF03466">
    <property type="entry name" value="LysR_substrate"/>
    <property type="match status" value="1"/>
</dbReference>
<dbReference type="RefSeq" id="WP_153485507.1">
    <property type="nucleotide sequence ID" value="NZ_VWNA01000001.1"/>
</dbReference>
<keyword evidence="4" id="KW-0804">Transcription</keyword>
<evidence type="ECO:0000259" key="5">
    <source>
        <dbReference type="PROSITE" id="PS50931"/>
    </source>
</evidence>
<dbReference type="PANTHER" id="PTHR30537">
    <property type="entry name" value="HTH-TYPE TRANSCRIPTIONAL REGULATOR"/>
    <property type="match status" value="1"/>
</dbReference>
<protein>
    <submittedName>
        <fullName evidence="6">LysR family transcriptional regulator</fullName>
    </submittedName>
</protein>
<dbReference type="EMBL" id="VWNA01000001">
    <property type="protein sequence ID" value="MQT14549.1"/>
    <property type="molecule type" value="Genomic_DNA"/>
</dbReference>
<dbReference type="SUPFAM" id="SSF46785">
    <property type="entry name" value="Winged helix' DNA-binding domain"/>
    <property type="match status" value="1"/>
</dbReference>
<dbReference type="InterPro" id="IPR058163">
    <property type="entry name" value="LysR-type_TF_proteobact-type"/>
</dbReference>
<dbReference type="Pfam" id="PF00126">
    <property type="entry name" value="HTH_1"/>
    <property type="match status" value="1"/>
</dbReference>
<dbReference type="SUPFAM" id="SSF53850">
    <property type="entry name" value="Periplasmic binding protein-like II"/>
    <property type="match status" value="1"/>
</dbReference>
<organism evidence="6 7">
    <name type="scientific">Segnochrobactrum spirostomi</name>
    <dbReference type="NCBI Taxonomy" id="2608987"/>
    <lineage>
        <taxon>Bacteria</taxon>
        <taxon>Pseudomonadati</taxon>
        <taxon>Pseudomonadota</taxon>
        <taxon>Alphaproteobacteria</taxon>
        <taxon>Hyphomicrobiales</taxon>
        <taxon>Segnochrobactraceae</taxon>
        <taxon>Segnochrobactrum</taxon>
    </lineage>
</organism>
<dbReference type="Gene3D" id="1.10.10.10">
    <property type="entry name" value="Winged helix-like DNA-binding domain superfamily/Winged helix DNA-binding domain"/>
    <property type="match status" value="1"/>
</dbReference>
<dbReference type="PANTHER" id="PTHR30537:SF72">
    <property type="entry name" value="LYSR FAMILY TRANSCRIPTIONAL REGULATOR"/>
    <property type="match status" value="1"/>
</dbReference>
<dbReference type="GO" id="GO:0003700">
    <property type="term" value="F:DNA-binding transcription factor activity"/>
    <property type="evidence" value="ECO:0007669"/>
    <property type="project" value="InterPro"/>
</dbReference>